<dbReference type="RefSeq" id="WP_105733175.1">
    <property type="nucleotide sequence ID" value="NZ_PVBT01000002.1"/>
</dbReference>
<comment type="pathway">
    <text evidence="1">Carbohydrate metabolism.</text>
</comment>
<dbReference type="GO" id="GO:0005886">
    <property type="term" value="C:plasma membrane"/>
    <property type="evidence" value="ECO:0007669"/>
    <property type="project" value="TreeGrafter"/>
</dbReference>
<dbReference type="Gene3D" id="1.10.400.20">
    <property type="entry name" value="putative tagatose 6-phosphate kinase domain like"/>
    <property type="match status" value="1"/>
</dbReference>
<accession>A0A2S9JP28</accession>
<dbReference type="PIRSF" id="PIRSF009264">
    <property type="entry name" value="TagBP_ald_AgaZ"/>
    <property type="match status" value="1"/>
</dbReference>
<protein>
    <submittedName>
        <fullName evidence="2">D-tagatose-bisphosphate aldolase, class II, non-catalytic subunit</fullName>
    </submittedName>
</protein>
<evidence type="ECO:0000256" key="1">
    <source>
        <dbReference type="ARBA" id="ARBA00005007"/>
    </source>
</evidence>
<comment type="caution">
    <text evidence="2">The sequence shown here is derived from an EMBL/GenBank/DDBJ whole genome shotgun (WGS) entry which is preliminary data.</text>
</comment>
<dbReference type="Proteomes" id="UP000238563">
    <property type="component" value="Unassembled WGS sequence"/>
</dbReference>
<gene>
    <name evidence="2" type="ORF">C5750_07015</name>
</gene>
<dbReference type="AlphaFoldDB" id="A0A2S9JP28"/>
<dbReference type="Pfam" id="PF08013">
    <property type="entry name" value="GatZ_KbaZ-like"/>
    <property type="match status" value="1"/>
</dbReference>
<keyword evidence="3" id="KW-1185">Reference proteome</keyword>
<dbReference type="EMBL" id="PVBT01000002">
    <property type="protein sequence ID" value="PRD54945.1"/>
    <property type="molecule type" value="Genomic_DNA"/>
</dbReference>
<evidence type="ECO:0000313" key="2">
    <source>
        <dbReference type="EMBL" id="PRD54945.1"/>
    </source>
</evidence>
<dbReference type="SUPFAM" id="SSF51569">
    <property type="entry name" value="Aldolase"/>
    <property type="match status" value="1"/>
</dbReference>
<dbReference type="OrthoDB" id="1672942at2"/>
<dbReference type="InterPro" id="IPR012062">
    <property type="entry name" value="GatZ/KbaZ-like"/>
</dbReference>
<reference evidence="2 3" key="1">
    <citation type="submission" date="2018-02" db="EMBL/GenBank/DDBJ databases">
        <title>The draft genome of Phyllobacterium myrsinacearum DSM5892.</title>
        <authorList>
            <person name="Li L."/>
            <person name="Liu L."/>
            <person name="Zhang X."/>
            <person name="Wang T."/>
        </authorList>
    </citation>
    <scope>NUCLEOTIDE SEQUENCE [LARGE SCALE GENOMIC DNA]</scope>
    <source>
        <strain evidence="2 3">DSM 5892</strain>
    </source>
</reference>
<proteinExistence type="predicted"/>
<dbReference type="InterPro" id="IPR013785">
    <property type="entry name" value="Aldolase_TIM"/>
</dbReference>
<sequence length="419" mass="45108">MSTDLLRSLSLLHRSGKPKGVTSVCSAHPGVIRATLSHGRRTGKPALIEATCNQVNQDGGYTGMTPAAFRQFVENIAKEENFDISKLILGGDHLGPNPWKHLPVDEAFDKTRTMVAAYAAAGFEKIHLDCSMGCAGEPIALGDEATASRAAELAFVAERHASASPVYVIGTEVPVPGGALEEVEQLEITSANAARETVEIHRSFFAARGLEGAFERVVGLVVQPGVEFGNQNVVAYNPVAARSLSASLHSLPNIIFEAHSTDYQTPAALRALVRDGYAILKVGPGLTFALREALYGLDLIAAELNGTPPSLKATMENLMIKEPQHWAKYYPGAANEQRIQRHFSYSDRIRYYWTHPSALKAVAELMVRLGDDLLPETLVSQHLAMAWPEVMNGLTPPTAAALTQAAITRVLTTYADACG</sequence>
<dbReference type="Gene3D" id="3.20.20.70">
    <property type="entry name" value="Aldolase class I"/>
    <property type="match status" value="1"/>
</dbReference>
<dbReference type="GO" id="GO:0009401">
    <property type="term" value="P:phosphoenolpyruvate-dependent sugar phosphotransferase system"/>
    <property type="evidence" value="ECO:0007669"/>
    <property type="project" value="TreeGrafter"/>
</dbReference>
<dbReference type="InterPro" id="IPR050303">
    <property type="entry name" value="GatZ_KbaZ_carbometab"/>
</dbReference>
<name>A0A2S9JP28_9HYPH</name>
<evidence type="ECO:0000313" key="3">
    <source>
        <dbReference type="Proteomes" id="UP000238563"/>
    </source>
</evidence>
<organism evidence="2 3">
    <name type="scientific">Phyllobacterium myrsinacearum</name>
    <dbReference type="NCBI Taxonomy" id="28101"/>
    <lineage>
        <taxon>Bacteria</taxon>
        <taxon>Pseudomonadati</taxon>
        <taxon>Pseudomonadota</taxon>
        <taxon>Alphaproteobacteria</taxon>
        <taxon>Hyphomicrobiales</taxon>
        <taxon>Phyllobacteriaceae</taxon>
        <taxon>Phyllobacterium</taxon>
    </lineage>
</organism>
<dbReference type="GO" id="GO:0005975">
    <property type="term" value="P:carbohydrate metabolic process"/>
    <property type="evidence" value="ECO:0007669"/>
    <property type="project" value="InterPro"/>
</dbReference>
<dbReference type="NCBIfam" id="TIGR02810">
    <property type="entry name" value="agaZ_gatZ"/>
    <property type="match status" value="1"/>
</dbReference>
<dbReference type="PANTHER" id="PTHR32502">
    <property type="entry name" value="N-ACETYLGALACTOSAMINE PERMEASE II COMPONENT-RELATED"/>
    <property type="match status" value="1"/>
</dbReference>
<dbReference type="PANTHER" id="PTHR32502:SF2">
    <property type="entry name" value="D-TAGATOSE-1,6-BISPHOSPHATE ALDOLASE SUBUNIT KBAZ"/>
    <property type="match status" value="1"/>
</dbReference>